<sequence length="522" mass="58580">MTPDWCYDCRCDENILVGVLDCLRWNVVYCPFIFSLSPRHDTYVGNKGMRQCVASTIDRNFVHSLIGAARFKSSNLQHEKSARREARVPQDARALMGRALFSAYVQEHNSMINNFGEEAYYHQVQQQQQPAEEQLRAQSSSKNGSSSRSSEIVPQATAAEDLARRPWNERRVAILKSRSMANSWQTNDELAKSIREMKLWLNHAPDPNAFDYELKYQEMLLRLQGALSPLSRRHFSAATVSQLLVLLRGATASGSFRLGFVTSSALHELCHQRLPIMSGSDIIGTLNIVLTIDEDQGVPMIQRRAFAELLGEALLAPMHDDAWFRGIHPHSVAKLLYGLMPNLRRDKPAQQHGLPPAQQLLTDAFGYRVLQQVLRHALIPSDVGEGGSDNKPIAALHASLQLSHIVCFVCAIAHHRVPSDVSMQLLVVAAPLLRDGAFELQAYQLSRILMAYARVGYKNMEWFTAVGQRAGDLGEHMSEDDAAQILNAFEIVGIEHATLRRSLESSMRLKSLRRSSLFNKVF</sequence>
<feature type="compositionally biased region" description="Low complexity" evidence="1">
    <location>
        <begin position="123"/>
        <end position="150"/>
    </location>
</feature>
<reference evidence="3" key="1">
    <citation type="submission" date="2015-09" db="EMBL/GenBank/DDBJ databases">
        <authorList>
            <consortium name="Pathogen Informatics"/>
        </authorList>
    </citation>
    <scope>NUCLEOTIDE SEQUENCE [LARGE SCALE GENOMIC DNA]</scope>
    <source>
        <strain evidence="3">Lake Konstanz</strain>
    </source>
</reference>
<dbReference type="OrthoDB" id="273887at2759"/>
<evidence type="ECO:0000313" key="3">
    <source>
        <dbReference type="Proteomes" id="UP000051952"/>
    </source>
</evidence>
<evidence type="ECO:0000313" key="2">
    <source>
        <dbReference type="EMBL" id="CUG86732.1"/>
    </source>
</evidence>
<protein>
    <submittedName>
        <fullName evidence="2">Uncharacterized protein</fullName>
    </submittedName>
</protein>
<evidence type="ECO:0000256" key="1">
    <source>
        <dbReference type="SAM" id="MobiDB-lite"/>
    </source>
</evidence>
<proteinExistence type="predicted"/>
<gene>
    <name evidence="2" type="ORF">BSAL_94470</name>
</gene>
<keyword evidence="3" id="KW-1185">Reference proteome</keyword>
<dbReference type="AlphaFoldDB" id="A0A0S4J946"/>
<dbReference type="Proteomes" id="UP000051952">
    <property type="component" value="Unassembled WGS sequence"/>
</dbReference>
<organism evidence="2 3">
    <name type="scientific">Bodo saltans</name>
    <name type="common">Flagellated protozoan</name>
    <dbReference type="NCBI Taxonomy" id="75058"/>
    <lineage>
        <taxon>Eukaryota</taxon>
        <taxon>Discoba</taxon>
        <taxon>Euglenozoa</taxon>
        <taxon>Kinetoplastea</taxon>
        <taxon>Metakinetoplastina</taxon>
        <taxon>Eubodonida</taxon>
        <taxon>Bodonidae</taxon>
        <taxon>Bodo</taxon>
    </lineage>
</organism>
<feature type="region of interest" description="Disordered" evidence="1">
    <location>
        <begin position="123"/>
        <end position="159"/>
    </location>
</feature>
<dbReference type="VEuPathDB" id="TriTrypDB:BSAL_94470"/>
<dbReference type="EMBL" id="CYKH01001376">
    <property type="protein sequence ID" value="CUG86732.1"/>
    <property type="molecule type" value="Genomic_DNA"/>
</dbReference>
<name>A0A0S4J946_BODSA</name>
<accession>A0A0S4J946</accession>